<comment type="caution">
    <text evidence="2">The sequence shown here is derived from an EMBL/GenBank/DDBJ whole genome shotgun (WGS) entry which is preliminary data.</text>
</comment>
<dbReference type="EMBL" id="QWIQ01000437">
    <property type="protein sequence ID" value="RMY87405.1"/>
    <property type="molecule type" value="Genomic_DNA"/>
</dbReference>
<proteinExistence type="predicted"/>
<reference evidence="2 3" key="1">
    <citation type="journal article" date="2018" name="BMC Genomics">
        <title>Genomic evidence for intraspecific hybridization in a clonal and extremely halotolerant yeast.</title>
        <authorList>
            <person name="Gostincar C."/>
            <person name="Stajich J.E."/>
            <person name="Zupancic J."/>
            <person name="Zalar P."/>
            <person name="Gunde-Cimerman N."/>
        </authorList>
    </citation>
    <scope>NUCLEOTIDE SEQUENCE [LARGE SCALE GENOMIC DNA]</scope>
    <source>
        <strain evidence="2 3">EXF-171</strain>
    </source>
</reference>
<name>A0A3M7FEZ0_HORWE</name>
<sequence>MRASLRTILGVSHMDNDPLSIYNTAEALDPSKRRTVHADLCEAPQCNASPTQQSPSTKTDNVDPITHPAAFSFPTLSPDGSIDDISLALPLSRSIMADDGLSDTSSQADGYADSQYDFVEDASDLSTGDAASVASTEHVTSDDGLETQEDTRSIEGGERGIQPEQDVVEDLDGDKVILSPGCFKGYDGRPLATTRNSATINGDGDELMDSYLSDDLTTPRQSTLQGDTFSSSSFDTLKPASPSSSAKGNQSSERWRVLFVADRDLPDPEMHTICAKITSSISGSDSSSGCRILKLPATPAGIVPSSAIIFSEGSTEMHVQRCVKVDAKEKEGHDGPEYALHILDSDPEYSTIYKIGDSTFGKKLDFDVPSLAIVYISASVERAQWIGLAQKAMKTLGVPTLTIRANNVNPLCLGTLCDYDAEDLLQEKASDLRQILQNVLERKHESKKALLGCPPTKRNKKPLKNKKKANFAEVIFTKWFAMASLSWLFIMTIGIFFANPTARSTLDPVSHQAVRREALESVLVRLTGNPEATKTFNLDRLLPTPTPMSTTVFGSVIYDVPEESYYQGVAPNHIVVSLRKSPETWCSPYAKIVRVSKNGNDIRFNETRLIDGVYYITIDSSEAFGNVDIKMVTGCPVREINMRHNFGHRMLQRETYQKARTDLSKTMSKDLITARQAALSFHEKLKVEFAAGASATMNITKQLAIYASRDLQVFSTQASSLFGQFSRKGNATLHKVRTDLTLYQQELARFGYSLKHQIPTSKQILAPLKLARERAAAFKQKVDERIARKRANKPNKAAATSLSIIPGKGIFSSHSPPSEKKEKKPSRWTLKKHERAIRDADKEAKKLLQERERDAEKNRKRQARLLQMESQAKARAARLADAEE</sequence>
<accession>A0A3M7FEZ0</accession>
<organism evidence="2 3">
    <name type="scientific">Hortaea werneckii</name>
    <name type="common">Black yeast</name>
    <name type="synonym">Cladosporium werneckii</name>
    <dbReference type="NCBI Taxonomy" id="91943"/>
    <lineage>
        <taxon>Eukaryota</taxon>
        <taxon>Fungi</taxon>
        <taxon>Dikarya</taxon>
        <taxon>Ascomycota</taxon>
        <taxon>Pezizomycotina</taxon>
        <taxon>Dothideomycetes</taxon>
        <taxon>Dothideomycetidae</taxon>
        <taxon>Mycosphaerellales</taxon>
        <taxon>Teratosphaeriaceae</taxon>
        <taxon>Hortaea</taxon>
    </lineage>
</organism>
<protein>
    <submittedName>
        <fullName evidence="2">Uncharacterized protein</fullName>
    </submittedName>
</protein>
<gene>
    <name evidence="2" type="ORF">D0862_10698</name>
</gene>
<evidence type="ECO:0000313" key="3">
    <source>
        <dbReference type="Proteomes" id="UP000281468"/>
    </source>
</evidence>
<feature type="compositionally biased region" description="Basic and acidic residues" evidence="1">
    <location>
        <begin position="836"/>
        <end position="857"/>
    </location>
</feature>
<dbReference type="VEuPathDB" id="FungiDB:BTJ68_11891"/>
<dbReference type="Proteomes" id="UP000281468">
    <property type="component" value="Unassembled WGS sequence"/>
</dbReference>
<evidence type="ECO:0000256" key="1">
    <source>
        <dbReference type="SAM" id="MobiDB-lite"/>
    </source>
</evidence>
<dbReference type="AlphaFoldDB" id="A0A3M7FEZ0"/>
<feature type="compositionally biased region" description="Polar residues" evidence="1">
    <location>
        <begin position="215"/>
        <end position="249"/>
    </location>
</feature>
<feature type="region of interest" description="Disordered" evidence="1">
    <location>
        <begin position="127"/>
        <end position="173"/>
    </location>
</feature>
<feature type="compositionally biased region" description="Basic and acidic residues" evidence="1">
    <location>
        <begin position="149"/>
        <end position="158"/>
    </location>
</feature>
<evidence type="ECO:0000313" key="2">
    <source>
        <dbReference type="EMBL" id="RMY87405.1"/>
    </source>
</evidence>
<feature type="compositionally biased region" description="Basic residues" evidence="1">
    <location>
        <begin position="823"/>
        <end position="835"/>
    </location>
</feature>
<feature type="region of interest" description="Disordered" evidence="1">
    <location>
        <begin position="44"/>
        <end position="66"/>
    </location>
</feature>
<feature type="region of interest" description="Disordered" evidence="1">
    <location>
        <begin position="807"/>
        <end position="884"/>
    </location>
</feature>
<feature type="region of interest" description="Disordered" evidence="1">
    <location>
        <begin position="211"/>
        <end position="249"/>
    </location>
</feature>
<feature type="compositionally biased region" description="Polar residues" evidence="1">
    <location>
        <begin position="46"/>
        <end position="59"/>
    </location>
</feature>